<name>A0A078KHF3_PLAYE</name>
<dbReference type="PANTHER" id="PTHR44305:SF2">
    <property type="entry name" value="SI:DKEY-192D15.2"/>
    <property type="match status" value="1"/>
</dbReference>
<dbReference type="InterPro" id="IPR053083">
    <property type="entry name" value="TF_kinase-domain_protein"/>
</dbReference>
<keyword evidence="2" id="KW-0808">Transferase</keyword>
<keyword evidence="2" id="KW-0418">Kinase</keyword>
<gene>
    <name evidence="3" type="ORF">PY17X_1350800</name>
    <name evidence="2" type="ORF">PYYM_1347600</name>
</gene>
<proteinExistence type="predicted"/>
<evidence type="ECO:0000313" key="2">
    <source>
        <dbReference type="EMBL" id="CDU20126.1"/>
    </source>
</evidence>
<dbReference type="InterPro" id="IPR000719">
    <property type="entry name" value="Prot_kinase_dom"/>
</dbReference>
<dbReference type="Proteomes" id="UP000072874">
    <property type="component" value="Chromosome 13"/>
</dbReference>
<dbReference type="KEGG" id="pyo:PY17X_1350800"/>
<dbReference type="GO" id="GO:0005524">
    <property type="term" value="F:ATP binding"/>
    <property type="evidence" value="ECO:0007669"/>
    <property type="project" value="InterPro"/>
</dbReference>
<dbReference type="VEuPathDB" id="PlasmoDB:Py17XNL_001303356"/>
<dbReference type="RefSeq" id="XP_022813693.1">
    <property type="nucleotide sequence ID" value="XM_022957243.1"/>
</dbReference>
<reference evidence="3" key="3">
    <citation type="submission" date="2014-05" db="EMBL/GenBank/DDBJ databases">
        <authorList>
            <person name="Aslett M.A."/>
            <person name="De Silva N."/>
        </authorList>
    </citation>
    <scope>NUCLEOTIDE SEQUENCE</scope>
    <source>
        <strain evidence="3">17X</strain>
    </source>
</reference>
<dbReference type="EMBL" id="LK934641">
    <property type="protein sequence ID" value="CDU20126.1"/>
    <property type="molecule type" value="Genomic_DNA"/>
</dbReference>
<dbReference type="PROSITE" id="PS50011">
    <property type="entry name" value="PROTEIN_KINASE_DOM"/>
    <property type="match status" value="1"/>
</dbReference>
<dbReference type="SMART" id="SM00220">
    <property type="entry name" value="S_TKc"/>
    <property type="match status" value="1"/>
</dbReference>
<dbReference type="PANTHER" id="PTHR44305">
    <property type="entry name" value="SI:DKEY-192D15.2-RELATED"/>
    <property type="match status" value="1"/>
</dbReference>
<dbReference type="Gene3D" id="1.10.510.10">
    <property type="entry name" value="Transferase(Phosphotransferase) domain 1"/>
    <property type="match status" value="1"/>
</dbReference>
<reference evidence="4 5" key="1">
    <citation type="journal article" date="2014" name="BMC Biol.">
        <title>A comprehensive evaluation of rodent malaria parasite genomes and gene expression.</title>
        <authorList>
            <person name="Otto T.D."/>
            <person name="Bohme U."/>
            <person name="Jackson A.P."/>
            <person name="Hunt M."/>
            <person name="Franke-Fayard B."/>
            <person name="Hoeijmakers W.A."/>
            <person name="Religa A.A."/>
            <person name="Robertson L."/>
            <person name="Sanders M."/>
            <person name="Ogun S.A."/>
            <person name="Cunningham D."/>
            <person name="Erhart A."/>
            <person name="Billker O."/>
            <person name="Khan S.M."/>
            <person name="Stunnenberg H.G."/>
            <person name="Langhorne J."/>
            <person name="Holder A.A."/>
            <person name="Waters A.P."/>
            <person name="Newbold C.I."/>
            <person name="Pain A."/>
            <person name="Berriman M."/>
            <person name="Janse C.J."/>
        </authorList>
    </citation>
    <scope>NUCLEOTIDE SEQUENCE [LARGE SCALE GENOMIC DNA]</scope>
    <source>
        <strain evidence="3 4">17X</strain>
        <strain evidence="2 5">YM</strain>
    </source>
</reference>
<dbReference type="EC" id="2.7.11.1" evidence="2"/>
<protein>
    <submittedName>
        <fullName evidence="2">Protein kinase, putative</fullName>
        <ecNumber evidence="2">2.7.11.1</ecNumber>
    </submittedName>
</protein>
<dbReference type="VEuPathDB" id="PlasmoDB:PYYM_1347600"/>
<dbReference type="OMA" id="FIFSEAN"/>
<evidence type="ECO:0000313" key="5">
    <source>
        <dbReference type="Proteomes" id="UP000072904"/>
    </source>
</evidence>
<dbReference type="VEuPathDB" id="PlasmoDB:PY17X_1350800"/>
<dbReference type="GeneID" id="3807379"/>
<dbReference type="Proteomes" id="UP000072904">
    <property type="component" value="Chromosome 13"/>
</dbReference>
<dbReference type="AlphaFoldDB" id="A0A078KHF3"/>
<reference evidence="2" key="2">
    <citation type="submission" date="2014-05" db="EMBL/GenBank/DDBJ databases">
        <authorList>
            <person name="Aslett A.Martin."/>
            <person name="De Silva Nishadi"/>
        </authorList>
    </citation>
    <scope>NUCLEOTIDE SEQUENCE</scope>
    <source>
        <strain evidence="2">YM</strain>
    </source>
</reference>
<feature type="domain" description="Protein kinase" evidence="1">
    <location>
        <begin position="175"/>
        <end position="554"/>
    </location>
</feature>
<dbReference type="InterPro" id="IPR001245">
    <property type="entry name" value="Ser-Thr/Tyr_kinase_cat_dom"/>
</dbReference>
<dbReference type="OrthoDB" id="4062651at2759"/>
<evidence type="ECO:0000259" key="1">
    <source>
        <dbReference type="PROSITE" id="PS50011"/>
    </source>
</evidence>
<organism evidence="2 5">
    <name type="scientific">Plasmodium yoelii</name>
    <dbReference type="NCBI Taxonomy" id="5861"/>
    <lineage>
        <taxon>Eukaryota</taxon>
        <taxon>Sar</taxon>
        <taxon>Alveolata</taxon>
        <taxon>Apicomplexa</taxon>
        <taxon>Aconoidasida</taxon>
        <taxon>Haemosporida</taxon>
        <taxon>Plasmodiidae</taxon>
        <taxon>Plasmodium</taxon>
        <taxon>Plasmodium (Vinckeia)</taxon>
    </lineage>
</organism>
<accession>A0A078KHF3</accession>
<dbReference type="GO" id="GO:0004674">
    <property type="term" value="F:protein serine/threonine kinase activity"/>
    <property type="evidence" value="ECO:0007669"/>
    <property type="project" value="UniProtKB-EC"/>
</dbReference>
<dbReference type="VEuPathDB" id="PlasmoDB:PY02207"/>
<sequence>MSKWGLLAGEILWPKEFIYVIENEGCNNKFGHSYVIKYNGNIVQKNLKKCLNNVDKMINATKSICVNLEQQIDEYDPDNLNYENKISDESKNANQILLRLSEKKQGMKEQLSKINTIQEKFDILLKNEPSYNFRLDFPYSNFQNNPLIEKIKNSYLNTKNEIYNNWAITHTNSPSQNYQTYQNGQNGQNYQTYQTYQNGQKRGDKTKRDENKKGYRSYIYNIKVIECDETIVGGHEFIFSEDSSNNVKINKLIKEGKDIKNSIYEYKEYCKDMDNCEENEESYFEEEEKENDLNYKDGKNKSTGNKDYEVTYETLGVVPYSDIIILNKKELDKKNKQVAGFVTPFMINGNIKKMIKNINPYNKYKFSDEMVYKNLCNIIKVMNYLQEKNIVHGNIKPTNLFISNNGFNILIGNFVPKMKLTNYYFYVINKTRACMKYISPELLLYIKKKTNKLKKNIKKNKIINIEKYLIKNDIFCLGLSFYYIISMNEDILNYINDSRMFQYKVDHLQSYIKKPELFYLLKNLLIYDHMYRPNWSDLSNIITQINKERIKIFI</sequence>
<evidence type="ECO:0000313" key="4">
    <source>
        <dbReference type="Proteomes" id="UP000072874"/>
    </source>
</evidence>
<evidence type="ECO:0000313" key="3">
    <source>
        <dbReference type="EMBL" id="VTZ80884.1"/>
    </source>
</evidence>
<dbReference type="Pfam" id="PF07714">
    <property type="entry name" value="PK_Tyr_Ser-Thr"/>
    <property type="match status" value="1"/>
</dbReference>
<reference evidence="3" key="4">
    <citation type="submission" date="2019-05" db="EMBL/GenBank/DDBJ databases">
        <authorList>
            <consortium name="Pathogen Informatics"/>
        </authorList>
    </citation>
    <scope>NUCLEOTIDE SEQUENCE</scope>
    <source>
        <strain evidence="3">17X</strain>
    </source>
</reference>
<dbReference type="EMBL" id="LM993667">
    <property type="protein sequence ID" value="VTZ80884.1"/>
    <property type="molecule type" value="Genomic_DNA"/>
</dbReference>
<dbReference type="InterPro" id="IPR011009">
    <property type="entry name" value="Kinase-like_dom_sf"/>
</dbReference>
<dbReference type="SUPFAM" id="SSF56112">
    <property type="entry name" value="Protein kinase-like (PK-like)"/>
    <property type="match status" value="1"/>
</dbReference>